<accession>A0A2R6WK86</accession>
<dbReference type="AlphaFoldDB" id="A0A2R6WK86"/>
<organism evidence="2 3">
    <name type="scientific">Marchantia polymorpha</name>
    <name type="common">Common liverwort</name>
    <name type="synonym">Marchantia aquatica</name>
    <dbReference type="NCBI Taxonomy" id="3197"/>
    <lineage>
        <taxon>Eukaryota</taxon>
        <taxon>Viridiplantae</taxon>
        <taxon>Streptophyta</taxon>
        <taxon>Embryophyta</taxon>
        <taxon>Marchantiophyta</taxon>
        <taxon>Marchantiopsida</taxon>
        <taxon>Marchantiidae</taxon>
        <taxon>Marchantiales</taxon>
        <taxon>Marchantiaceae</taxon>
        <taxon>Marchantia</taxon>
    </lineage>
</organism>
<feature type="region of interest" description="Disordered" evidence="1">
    <location>
        <begin position="34"/>
        <end position="78"/>
    </location>
</feature>
<evidence type="ECO:0000313" key="2">
    <source>
        <dbReference type="EMBL" id="PTQ34268.1"/>
    </source>
</evidence>
<evidence type="ECO:0000313" key="3">
    <source>
        <dbReference type="Proteomes" id="UP000244005"/>
    </source>
</evidence>
<dbReference type="Gramene" id="Mp2g15950.1">
    <property type="protein sequence ID" value="Mp2g15950.1.cds1"/>
    <property type="gene ID" value="Mp2g15950"/>
</dbReference>
<feature type="compositionally biased region" description="Polar residues" evidence="1">
    <location>
        <begin position="1"/>
        <end position="10"/>
    </location>
</feature>
<sequence>MESAKNTTNPRAKGSASDVPAAVELQYPGSLYKIPGSLGERHSIDLESDQIPPPKRPSQSEERPEHDERAQALQGNGRAWRGLVPVSNIFVKLKEDLFHEPK</sequence>
<proteinExistence type="predicted"/>
<feature type="compositionally biased region" description="Basic and acidic residues" evidence="1">
    <location>
        <begin position="58"/>
        <end position="70"/>
    </location>
</feature>
<feature type="region of interest" description="Disordered" evidence="1">
    <location>
        <begin position="1"/>
        <end position="21"/>
    </location>
</feature>
<dbReference type="EMBL" id="KZ772754">
    <property type="protein sequence ID" value="PTQ34268.1"/>
    <property type="molecule type" value="Genomic_DNA"/>
</dbReference>
<name>A0A2R6WK86_MARPO</name>
<keyword evidence="3" id="KW-1185">Reference proteome</keyword>
<dbReference type="Gramene" id="Mp2g15975.1">
    <property type="protein sequence ID" value="Mp2g15975.1.cds1"/>
    <property type="gene ID" value="Mp2g15975"/>
</dbReference>
<protein>
    <submittedName>
        <fullName evidence="2">Uncharacterized protein</fullName>
    </submittedName>
</protein>
<evidence type="ECO:0000256" key="1">
    <source>
        <dbReference type="SAM" id="MobiDB-lite"/>
    </source>
</evidence>
<reference evidence="3" key="1">
    <citation type="journal article" date="2017" name="Cell">
        <title>Insights into land plant evolution garnered from the Marchantia polymorpha genome.</title>
        <authorList>
            <person name="Bowman J.L."/>
            <person name="Kohchi T."/>
            <person name="Yamato K.T."/>
            <person name="Jenkins J."/>
            <person name="Shu S."/>
            <person name="Ishizaki K."/>
            <person name="Yamaoka S."/>
            <person name="Nishihama R."/>
            <person name="Nakamura Y."/>
            <person name="Berger F."/>
            <person name="Adam C."/>
            <person name="Aki S.S."/>
            <person name="Althoff F."/>
            <person name="Araki T."/>
            <person name="Arteaga-Vazquez M.A."/>
            <person name="Balasubrmanian S."/>
            <person name="Barry K."/>
            <person name="Bauer D."/>
            <person name="Boehm C.R."/>
            <person name="Briginshaw L."/>
            <person name="Caballero-Perez J."/>
            <person name="Catarino B."/>
            <person name="Chen F."/>
            <person name="Chiyoda S."/>
            <person name="Chovatia M."/>
            <person name="Davies K.M."/>
            <person name="Delmans M."/>
            <person name="Demura T."/>
            <person name="Dierschke T."/>
            <person name="Dolan L."/>
            <person name="Dorantes-Acosta A.E."/>
            <person name="Eklund D.M."/>
            <person name="Florent S.N."/>
            <person name="Flores-Sandoval E."/>
            <person name="Fujiyama A."/>
            <person name="Fukuzawa H."/>
            <person name="Galik B."/>
            <person name="Grimanelli D."/>
            <person name="Grimwood J."/>
            <person name="Grossniklaus U."/>
            <person name="Hamada T."/>
            <person name="Haseloff J."/>
            <person name="Hetherington A.J."/>
            <person name="Higo A."/>
            <person name="Hirakawa Y."/>
            <person name="Hundley H.N."/>
            <person name="Ikeda Y."/>
            <person name="Inoue K."/>
            <person name="Inoue S.I."/>
            <person name="Ishida S."/>
            <person name="Jia Q."/>
            <person name="Kakita M."/>
            <person name="Kanazawa T."/>
            <person name="Kawai Y."/>
            <person name="Kawashima T."/>
            <person name="Kennedy M."/>
            <person name="Kinose K."/>
            <person name="Kinoshita T."/>
            <person name="Kohara Y."/>
            <person name="Koide E."/>
            <person name="Komatsu K."/>
            <person name="Kopischke S."/>
            <person name="Kubo M."/>
            <person name="Kyozuka J."/>
            <person name="Lagercrantz U."/>
            <person name="Lin S.S."/>
            <person name="Lindquist E."/>
            <person name="Lipzen A.M."/>
            <person name="Lu C.W."/>
            <person name="De Luna E."/>
            <person name="Martienssen R.A."/>
            <person name="Minamino N."/>
            <person name="Mizutani M."/>
            <person name="Mizutani M."/>
            <person name="Mochizuki N."/>
            <person name="Monte I."/>
            <person name="Mosher R."/>
            <person name="Nagasaki H."/>
            <person name="Nakagami H."/>
            <person name="Naramoto S."/>
            <person name="Nishitani K."/>
            <person name="Ohtani M."/>
            <person name="Okamoto T."/>
            <person name="Okumura M."/>
            <person name="Phillips J."/>
            <person name="Pollak B."/>
            <person name="Reinders A."/>
            <person name="Rovekamp M."/>
            <person name="Sano R."/>
            <person name="Sawa S."/>
            <person name="Schmid M.W."/>
            <person name="Shirakawa M."/>
            <person name="Solano R."/>
            <person name="Spunde A."/>
            <person name="Suetsugu N."/>
            <person name="Sugano S."/>
            <person name="Sugiyama A."/>
            <person name="Sun R."/>
            <person name="Suzuki Y."/>
            <person name="Takenaka M."/>
            <person name="Takezawa D."/>
            <person name="Tomogane H."/>
            <person name="Tsuzuki M."/>
            <person name="Ueda T."/>
            <person name="Umeda M."/>
            <person name="Ward J.M."/>
            <person name="Watanabe Y."/>
            <person name="Yazaki K."/>
            <person name="Yokoyama R."/>
            <person name="Yoshitake Y."/>
            <person name="Yotsui I."/>
            <person name="Zachgo S."/>
            <person name="Schmutz J."/>
        </authorList>
    </citation>
    <scope>NUCLEOTIDE SEQUENCE [LARGE SCALE GENOMIC DNA]</scope>
    <source>
        <strain evidence="3">Tak-1</strain>
    </source>
</reference>
<dbReference type="Proteomes" id="UP000244005">
    <property type="component" value="Unassembled WGS sequence"/>
</dbReference>
<gene>
    <name evidence="2" type="ORF">MARPO_0082s0090</name>
</gene>